<accession>A0A073B1K7</accession>
<dbReference type="eggNOG" id="COG0145">
    <property type="taxonomic scope" value="Bacteria"/>
</dbReference>
<dbReference type="Pfam" id="PF05378">
    <property type="entry name" value="Hydant_A_N"/>
    <property type="match status" value="1"/>
</dbReference>
<dbReference type="Proteomes" id="UP000031419">
    <property type="component" value="Unassembled WGS sequence"/>
</dbReference>
<reference evidence="4 5" key="1">
    <citation type="submission" date="2014-06" db="EMBL/GenBank/DDBJ databases">
        <title>Saccharopolyspora rectivirgula DSM-43113 Genome sequencing.</title>
        <authorList>
            <person name="Barrera C."/>
            <person name="Millon L."/>
            <person name="Rognon B."/>
            <person name="Zaugg C."/>
            <person name="Monod M."/>
        </authorList>
    </citation>
    <scope>NUCLEOTIDE SEQUENCE [LARGE SCALE GENOMIC DNA]</scope>
    <source>
        <strain evidence="4 5">DSM 43113</strain>
    </source>
</reference>
<dbReference type="InterPro" id="IPR043129">
    <property type="entry name" value="ATPase_NBD"/>
</dbReference>
<dbReference type="PANTHER" id="PTHR11365">
    <property type="entry name" value="5-OXOPROLINASE RELATED"/>
    <property type="match status" value="1"/>
</dbReference>
<organism evidence="4 5">
    <name type="scientific">Saccharopolyspora rectivirgula</name>
    <dbReference type="NCBI Taxonomy" id="28042"/>
    <lineage>
        <taxon>Bacteria</taxon>
        <taxon>Bacillati</taxon>
        <taxon>Actinomycetota</taxon>
        <taxon>Actinomycetes</taxon>
        <taxon>Pseudonocardiales</taxon>
        <taxon>Pseudonocardiaceae</taxon>
        <taxon>Saccharopolyspora</taxon>
    </lineage>
</organism>
<dbReference type="GO" id="GO:0006749">
    <property type="term" value="P:glutathione metabolic process"/>
    <property type="evidence" value="ECO:0007669"/>
    <property type="project" value="TreeGrafter"/>
</dbReference>
<evidence type="ECO:0008006" key="6">
    <source>
        <dbReference type="Google" id="ProtNLM"/>
    </source>
</evidence>
<dbReference type="AlphaFoldDB" id="A0A073B1K7"/>
<keyword evidence="5" id="KW-1185">Reference proteome</keyword>
<proteinExistence type="predicted"/>
<name>A0A073B1K7_9PSEU</name>
<dbReference type="EMBL" id="JNVU01000005">
    <property type="protein sequence ID" value="KEI45898.1"/>
    <property type="molecule type" value="Genomic_DNA"/>
</dbReference>
<dbReference type="Pfam" id="PF19278">
    <property type="entry name" value="Hydant_A_C"/>
    <property type="match status" value="1"/>
</dbReference>
<dbReference type="SUPFAM" id="SSF53067">
    <property type="entry name" value="Actin-like ATPase domain"/>
    <property type="match status" value="1"/>
</dbReference>
<evidence type="ECO:0000259" key="2">
    <source>
        <dbReference type="Pfam" id="PF05378"/>
    </source>
</evidence>
<sequence>MPDNACAGVDVGGTFTDVVVHGLGRPRAVKVPTTPENPADGVRNGILAAAPESDLRVLSHGSTTATNAVLERNIARTVLVTTAGFRDVLRIARQDRPALYDLTATRPEHLVADDAVVTVRERVDARGEEIVPLDDAEVERVVAEVRALEPESIAVSLLFSYAREDHERRLCAALERLGVPITRSSALLPEFREYERASTCVLNAAVAPVMEKYLRELANRIPGPSISIMTSSGGTTSIEYASTAPVHTLLSGPAAGVVAAGATGEAAGHPDAIAFDMGGTSTDVCLIRDGVPEVSTSSQIAGLPFKTPAVGIHTVGAGGGSIAWIDAGGALRVGPQSAGAVPGPACYGRGGTRPTVTDAHCALGHLAPERALGGELHLDVSRAHRALESLPGSAGGAHGVLSVVRATMARALRRVSTERGVSPSGLALIAYGGAGPLHATALARELGCSVVVVPPAPGVLSAVGLLLAPPRYEASRTVMVDAREDLSAQWVELRTEARQELQKQGVDGPLVLSRVVDARYARQSHELRISVPEDEDLASLLHEAHRKAYGYAMPEEPVRVVTMRVVAQGDPVLHLPPKDWDQGPVEDKPDREIGVDGQLVRAQVISRAALRHGDEITGPALIEQSDTTTLLAPGDKAVVDEFGNLVVRCHG</sequence>
<feature type="domain" description="Acetophenone carboxylase-like C-terminal" evidence="3">
    <location>
        <begin position="474"/>
        <end position="642"/>
    </location>
</feature>
<evidence type="ECO:0000259" key="1">
    <source>
        <dbReference type="Pfam" id="PF01968"/>
    </source>
</evidence>
<gene>
    <name evidence="4" type="ORF">GU90_01475</name>
</gene>
<dbReference type="InterPro" id="IPR045079">
    <property type="entry name" value="Oxoprolinase-like"/>
</dbReference>
<dbReference type="STRING" id="28042.GU90_01475"/>
<dbReference type="Pfam" id="PF01968">
    <property type="entry name" value="Hydantoinase_A"/>
    <property type="match status" value="1"/>
</dbReference>
<dbReference type="GO" id="GO:0005829">
    <property type="term" value="C:cytosol"/>
    <property type="evidence" value="ECO:0007669"/>
    <property type="project" value="TreeGrafter"/>
</dbReference>
<evidence type="ECO:0000259" key="3">
    <source>
        <dbReference type="Pfam" id="PF19278"/>
    </source>
</evidence>
<feature type="domain" description="Hydantoinase A/oxoprolinase" evidence="1">
    <location>
        <begin position="196"/>
        <end position="473"/>
    </location>
</feature>
<evidence type="ECO:0000313" key="4">
    <source>
        <dbReference type="EMBL" id="KEI45898.1"/>
    </source>
</evidence>
<dbReference type="InterPro" id="IPR008040">
    <property type="entry name" value="Hydant_A_N"/>
</dbReference>
<comment type="caution">
    <text evidence="4">The sequence shown here is derived from an EMBL/GenBank/DDBJ whole genome shotgun (WGS) entry which is preliminary data.</text>
</comment>
<dbReference type="PANTHER" id="PTHR11365:SF23">
    <property type="entry name" value="HYPOTHETICAL 5-OXOPROLINASE (EUROFUNG)-RELATED"/>
    <property type="match status" value="1"/>
</dbReference>
<feature type="domain" description="Hydantoinase/oxoprolinase N-terminal" evidence="2">
    <location>
        <begin position="8"/>
        <end position="175"/>
    </location>
</feature>
<dbReference type="InterPro" id="IPR002821">
    <property type="entry name" value="Hydantoinase_A"/>
</dbReference>
<protein>
    <recommendedName>
        <fullName evidence="6">5-oxoprolinase</fullName>
    </recommendedName>
</protein>
<dbReference type="GO" id="GO:0017168">
    <property type="term" value="F:5-oxoprolinase (ATP-hydrolyzing) activity"/>
    <property type="evidence" value="ECO:0007669"/>
    <property type="project" value="TreeGrafter"/>
</dbReference>
<dbReference type="InterPro" id="IPR049517">
    <property type="entry name" value="ACX-like_C"/>
</dbReference>
<evidence type="ECO:0000313" key="5">
    <source>
        <dbReference type="Proteomes" id="UP000031419"/>
    </source>
</evidence>